<sequence length="158" mass="18143">MPKGWAVCEFDSLFSNIASTPFQIYQKDINTTGKYPVISQSSKHIEGYSNNKTKLFSQVSIPIIIFGDHTKVVKFVNFPFIVGADGVKIITSKINPKFSYFLIMNASNKIKHKGYARHYSDLKNFLFLIPSLNEQQRIVEKIEQLFSELDRIQTMLEV</sequence>
<accession>A0AB36DZM5</accession>
<proteinExistence type="inferred from homology"/>
<evidence type="ECO:0000313" key="6">
    <source>
        <dbReference type="Proteomes" id="UP000092527"/>
    </source>
</evidence>
<comment type="similarity">
    <text evidence="1">Belongs to the type-I restriction system S methylase family.</text>
</comment>
<keyword evidence="3" id="KW-0238">DNA-binding</keyword>
<dbReference type="GO" id="GO:0003677">
    <property type="term" value="F:DNA binding"/>
    <property type="evidence" value="ECO:0007669"/>
    <property type="project" value="UniProtKB-KW"/>
</dbReference>
<comment type="caution">
    <text evidence="5">The sequence shown here is derived from an EMBL/GenBank/DDBJ whole genome shotgun (WGS) entry which is preliminary data.</text>
</comment>
<gene>
    <name evidence="5" type="ORF">QV09_11570</name>
</gene>
<protein>
    <recommendedName>
        <fullName evidence="4">Type I restriction modification DNA specificity domain-containing protein</fullName>
    </recommendedName>
</protein>
<dbReference type="GO" id="GO:0009307">
    <property type="term" value="P:DNA restriction-modification system"/>
    <property type="evidence" value="ECO:0007669"/>
    <property type="project" value="UniProtKB-KW"/>
</dbReference>
<dbReference type="AlphaFoldDB" id="A0AB36DZM5"/>
<evidence type="ECO:0000256" key="2">
    <source>
        <dbReference type="ARBA" id="ARBA00022747"/>
    </source>
</evidence>
<evidence type="ECO:0000313" key="5">
    <source>
        <dbReference type="EMBL" id="OBX06981.1"/>
    </source>
</evidence>
<dbReference type="SUPFAM" id="SSF116734">
    <property type="entry name" value="DNA methylase specificity domain"/>
    <property type="match status" value="1"/>
</dbReference>
<dbReference type="EMBL" id="JTJU01000081">
    <property type="protein sequence ID" value="OBX06981.1"/>
    <property type="molecule type" value="Genomic_DNA"/>
</dbReference>
<dbReference type="InterPro" id="IPR044946">
    <property type="entry name" value="Restrct_endonuc_typeI_TRD_sf"/>
</dbReference>
<feature type="domain" description="Type I restriction modification DNA specificity" evidence="4">
    <location>
        <begin position="2"/>
        <end position="149"/>
    </location>
</feature>
<dbReference type="InterPro" id="IPR000055">
    <property type="entry name" value="Restrct_endonuc_typeI_TRD"/>
</dbReference>
<dbReference type="PANTHER" id="PTHR43140:SF1">
    <property type="entry name" value="TYPE I RESTRICTION ENZYME ECOKI SPECIFICITY SUBUNIT"/>
    <property type="match status" value="1"/>
</dbReference>
<dbReference type="Proteomes" id="UP000092527">
    <property type="component" value="Unassembled WGS sequence"/>
</dbReference>
<dbReference type="Pfam" id="PF01420">
    <property type="entry name" value="Methylase_S"/>
    <property type="match status" value="1"/>
</dbReference>
<organism evidence="5 6">
    <name type="scientific">Gallibacterium salpingitidis</name>
    <dbReference type="NCBI Taxonomy" id="505341"/>
    <lineage>
        <taxon>Bacteria</taxon>
        <taxon>Pseudomonadati</taxon>
        <taxon>Pseudomonadota</taxon>
        <taxon>Gammaproteobacteria</taxon>
        <taxon>Pasteurellales</taxon>
        <taxon>Pasteurellaceae</taxon>
        <taxon>Gallibacterium</taxon>
    </lineage>
</organism>
<name>A0AB36DZM5_9PAST</name>
<reference evidence="5 6" key="1">
    <citation type="submission" date="2014-11" db="EMBL/GenBank/DDBJ databases">
        <title>Pan-genome of Gallibacterium spp.</title>
        <authorList>
            <person name="Kudirkiene E."/>
            <person name="Bojesen A.M."/>
        </authorList>
    </citation>
    <scope>NUCLEOTIDE SEQUENCE [LARGE SCALE GENOMIC DNA]</scope>
    <source>
        <strain evidence="5 6">18469/18</strain>
    </source>
</reference>
<dbReference type="InterPro" id="IPR051212">
    <property type="entry name" value="Type-I_RE_S_subunit"/>
</dbReference>
<evidence type="ECO:0000259" key="4">
    <source>
        <dbReference type="Pfam" id="PF01420"/>
    </source>
</evidence>
<dbReference type="PANTHER" id="PTHR43140">
    <property type="entry name" value="TYPE-1 RESTRICTION ENZYME ECOKI SPECIFICITY PROTEIN"/>
    <property type="match status" value="1"/>
</dbReference>
<dbReference type="Gene3D" id="3.90.220.20">
    <property type="entry name" value="DNA methylase specificity domains"/>
    <property type="match status" value="1"/>
</dbReference>
<evidence type="ECO:0000256" key="1">
    <source>
        <dbReference type="ARBA" id="ARBA00010923"/>
    </source>
</evidence>
<keyword evidence="2" id="KW-0680">Restriction system</keyword>
<evidence type="ECO:0000256" key="3">
    <source>
        <dbReference type="ARBA" id="ARBA00023125"/>
    </source>
</evidence>